<sequence length="162" mass="18744">MIKKMNSQDWSQKLVSLIEKSILWYSRKLNIEEITFSSGNFPNVPLIGYKRCINYNHILSMRQSGYLMLYKPDDEALEGFVLHGLRANDPNMLQGIIHSWEKVNKKGRKLGKKNIVAKEPHTEERVQQIKLSFIFEPLNHPDSTNPVHISIEEVNELKATAI</sequence>
<reference evidence="2 3" key="1">
    <citation type="journal article" date="2022" name="Nat. Genet.">
        <title>Improved pea reference genome and pan-genome highlight genomic features and evolutionary characteristics.</title>
        <authorList>
            <person name="Yang T."/>
            <person name="Liu R."/>
            <person name="Luo Y."/>
            <person name="Hu S."/>
            <person name="Wang D."/>
            <person name="Wang C."/>
            <person name="Pandey M.K."/>
            <person name="Ge S."/>
            <person name="Xu Q."/>
            <person name="Li N."/>
            <person name="Li G."/>
            <person name="Huang Y."/>
            <person name="Saxena R.K."/>
            <person name="Ji Y."/>
            <person name="Li M."/>
            <person name="Yan X."/>
            <person name="He Y."/>
            <person name="Liu Y."/>
            <person name="Wang X."/>
            <person name="Xiang C."/>
            <person name="Varshney R.K."/>
            <person name="Ding H."/>
            <person name="Gao S."/>
            <person name="Zong X."/>
        </authorList>
    </citation>
    <scope>NUCLEOTIDE SEQUENCE [LARGE SCALE GENOMIC DNA]</scope>
    <source>
        <strain evidence="2 3">cv. Zhongwan 6</strain>
    </source>
</reference>
<dbReference type="InterPro" id="IPR056647">
    <property type="entry name" value="DUF7745"/>
</dbReference>
<dbReference type="Gramene" id="Psat04G0210100-T1">
    <property type="protein sequence ID" value="KAI5417368.1"/>
    <property type="gene ID" value="KIW84_042101"/>
</dbReference>
<dbReference type="Proteomes" id="UP001058974">
    <property type="component" value="Chromosome 4"/>
</dbReference>
<keyword evidence="3" id="KW-1185">Reference proteome</keyword>
<dbReference type="EMBL" id="JAMSHJ010000004">
    <property type="protein sequence ID" value="KAI5417368.1"/>
    <property type="molecule type" value="Genomic_DNA"/>
</dbReference>
<evidence type="ECO:0000313" key="2">
    <source>
        <dbReference type="EMBL" id="KAI5417368.1"/>
    </source>
</evidence>
<proteinExistence type="predicted"/>
<organism evidence="2 3">
    <name type="scientific">Pisum sativum</name>
    <name type="common">Garden pea</name>
    <name type="synonym">Lathyrus oleraceus</name>
    <dbReference type="NCBI Taxonomy" id="3888"/>
    <lineage>
        <taxon>Eukaryota</taxon>
        <taxon>Viridiplantae</taxon>
        <taxon>Streptophyta</taxon>
        <taxon>Embryophyta</taxon>
        <taxon>Tracheophyta</taxon>
        <taxon>Spermatophyta</taxon>
        <taxon>Magnoliopsida</taxon>
        <taxon>eudicotyledons</taxon>
        <taxon>Gunneridae</taxon>
        <taxon>Pentapetalae</taxon>
        <taxon>rosids</taxon>
        <taxon>fabids</taxon>
        <taxon>Fabales</taxon>
        <taxon>Fabaceae</taxon>
        <taxon>Papilionoideae</taxon>
        <taxon>50 kb inversion clade</taxon>
        <taxon>NPAAA clade</taxon>
        <taxon>Hologalegina</taxon>
        <taxon>IRL clade</taxon>
        <taxon>Fabeae</taxon>
        <taxon>Lathyrus</taxon>
    </lineage>
</organism>
<protein>
    <recommendedName>
        <fullName evidence="1">DUF7745 domain-containing protein</fullName>
    </recommendedName>
</protein>
<accession>A0A9D5AQ67</accession>
<dbReference type="AlphaFoldDB" id="A0A9D5AQ67"/>
<name>A0A9D5AQ67_PEA</name>
<feature type="domain" description="DUF7745" evidence="1">
    <location>
        <begin position="2"/>
        <end position="123"/>
    </location>
</feature>
<evidence type="ECO:0000259" key="1">
    <source>
        <dbReference type="Pfam" id="PF24924"/>
    </source>
</evidence>
<evidence type="ECO:0000313" key="3">
    <source>
        <dbReference type="Proteomes" id="UP001058974"/>
    </source>
</evidence>
<comment type="caution">
    <text evidence="2">The sequence shown here is derived from an EMBL/GenBank/DDBJ whole genome shotgun (WGS) entry which is preliminary data.</text>
</comment>
<gene>
    <name evidence="2" type="ORF">KIW84_042101</name>
</gene>
<dbReference type="Pfam" id="PF24924">
    <property type="entry name" value="DUF7745"/>
    <property type="match status" value="1"/>
</dbReference>
<dbReference type="PANTHER" id="PTHR48154:SF1">
    <property type="entry name" value="PROTEIN, PUTATIVE-RELATED"/>
    <property type="match status" value="1"/>
</dbReference>
<dbReference type="PANTHER" id="PTHR48154">
    <property type="entry name" value="PROTEIN, PUTATIVE-RELATED"/>
    <property type="match status" value="1"/>
</dbReference>